<evidence type="ECO:0000256" key="4">
    <source>
        <dbReference type="PROSITE-ProRule" id="PRU00221"/>
    </source>
</evidence>
<organism evidence="6 7">
    <name type="scientific">Zootermopsis nevadensis</name>
    <name type="common">Dampwood termite</name>
    <dbReference type="NCBI Taxonomy" id="136037"/>
    <lineage>
        <taxon>Eukaryota</taxon>
        <taxon>Metazoa</taxon>
        <taxon>Ecdysozoa</taxon>
        <taxon>Arthropoda</taxon>
        <taxon>Hexapoda</taxon>
        <taxon>Insecta</taxon>
        <taxon>Pterygota</taxon>
        <taxon>Neoptera</taxon>
        <taxon>Polyneoptera</taxon>
        <taxon>Dictyoptera</taxon>
        <taxon>Blattodea</taxon>
        <taxon>Blattoidea</taxon>
        <taxon>Termitoidae</taxon>
        <taxon>Termopsidae</taxon>
        <taxon>Zootermopsis</taxon>
    </lineage>
</organism>
<keyword evidence="3" id="KW-0677">Repeat</keyword>
<evidence type="ECO:0000313" key="6">
    <source>
        <dbReference type="EMBL" id="KDR16692.1"/>
    </source>
</evidence>
<protein>
    <recommendedName>
        <fullName evidence="1">WD repeat-containing protein 89</fullName>
    </recommendedName>
</protein>
<dbReference type="SMART" id="SM00320">
    <property type="entry name" value="WD40"/>
    <property type="match status" value="4"/>
</dbReference>
<keyword evidence="2 4" id="KW-0853">WD repeat</keyword>
<dbReference type="AlphaFoldDB" id="A0A067R1D1"/>
<dbReference type="Proteomes" id="UP000027135">
    <property type="component" value="Unassembled WGS sequence"/>
</dbReference>
<dbReference type="Pfam" id="PF00400">
    <property type="entry name" value="WD40"/>
    <property type="match status" value="2"/>
</dbReference>
<dbReference type="STRING" id="136037.A0A067R1D1"/>
<evidence type="ECO:0000256" key="1">
    <source>
        <dbReference type="ARBA" id="ARBA00021125"/>
    </source>
</evidence>
<dbReference type="PANTHER" id="PTHR22889">
    <property type="entry name" value="WD REPEAT-CONTAINING PROTEIN 89"/>
    <property type="match status" value="1"/>
</dbReference>
<dbReference type="InterPro" id="IPR039328">
    <property type="entry name" value="WDR89"/>
</dbReference>
<dbReference type="OrthoDB" id="25131at2759"/>
<feature type="repeat" description="WD" evidence="4">
    <location>
        <begin position="103"/>
        <end position="145"/>
    </location>
</feature>
<dbReference type="InterPro" id="IPR001680">
    <property type="entry name" value="WD40_rpt"/>
</dbReference>
<feature type="region of interest" description="Disordered" evidence="5">
    <location>
        <begin position="391"/>
        <end position="411"/>
    </location>
</feature>
<dbReference type="OMA" id="YHEKTDK"/>
<evidence type="ECO:0000256" key="3">
    <source>
        <dbReference type="ARBA" id="ARBA00022737"/>
    </source>
</evidence>
<dbReference type="InterPro" id="IPR019775">
    <property type="entry name" value="WD40_repeat_CS"/>
</dbReference>
<dbReference type="PROSITE" id="PS00678">
    <property type="entry name" value="WD_REPEATS_1"/>
    <property type="match status" value="1"/>
</dbReference>
<evidence type="ECO:0000256" key="2">
    <source>
        <dbReference type="ARBA" id="ARBA00022574"/>
    </source>
</evidence>
<sequence>MKDDGADMKMAIISGDQIFDTGSRMYELEIESDDDGDVSDADELHEQFVVPYSFHNEVAVATHKIYILHMNVSLTSNPRVAVALSDQSSVIYDVNQLTKVESLCGHKGPVVNIKFSPNDVHLVYSASADGTIKLWDLRIGNQTVKEFKDDTEGSENLKPLSDFDVASNSHFICGGTELIDDDAFLLFWDLRSTTLLGGYWESHTDDITQVCFHPTKQDMLASGSTDGLINIFDLSKSHEEDALQQSLNTESSVEKIGWFVQENSSDMLSCITHTENLQLWTSDGAYPFLQFSRDKICHAMQRKCVESCFIVDAHQTNKPGEILLLTSSTAGRGECLRTLTVHKQKLKPQSNLAGNKQIVRASCYDRNSELLLTGGEGGLLSLWKPRTESETDFDTHLKKQQKLKQHQKKPY</sequence>
<accession>A0A067R1D1</accession>
<dbReference type="SUPFAM" id="SSF50978">
    <property type="entry name" value="WD40 repeat-like"/>
    <property type="match status" value="1"/>
</dbReference>
<gene>
    <name evidence="6" type="ORF">L798_09084</name>
</gene>
<dbReference type="PROSITE" id="PS50294">
    <property type="entry name" value="WD_REPEATS_REGION"/>
    <property type="match status" value="1"/>
</dbReference>
<evidence type="ECO:0000313" key="7">
    <source>
        <dbReference type="Proteomes" id="UP000027135"/>
    </source>
</evidence>
<evidence type="ECO:0000256" key="5">
    <source>
        <dbReference type="SAM" id="MobiDB-lite"/>
    </source>
</evidence>
<dbReference type="PROSITE" id="PS50082">
    <property type="entry name" value="WD_REPEATS_2"/>
    <property type="match status" value="2"/>
</dbReference>
<proteinExistence type="predicted"/>
<dbReference type="EMBL" id="KK852779">
    <property type="protein sequence ID" value="KDR16692.1"/>
    <property type="molecule type" value="Genomic_DNA"/>
</dbReference>
<dbReference type="FunCoup" id="A0A067R1D1">
    <property type="interactions" value="1144"/>
</dbReference>
<dbReference type="InterPro" id="IPR036322">
    <property type="entry name" value="WD40_repeat_dom_sf"/>
</dbReference>
<dbReference type="InParanoid" id="A0A067R1D1"/>
<feature type="repeat" description="WD" evidence="4">
    <location>
        <begin position="200"/>
        <end position="242"/>
    </location>
</feature>
<dbReference type="InterPro" id="IPR015943">
    <property type="entry name" value="WD40/YVTN_repeat-like_dom_sf"/>
</dbReference>
<keyword evidence="7" id="KW-1185">Reference proteome</keyword>
<dbReference type="eggNOG" id="KOG1188">
    <property type="taxonomic scope" value="Eukaryota"/>
</dbReference>
<dbReference type="Gene3D" id="2.130.10.10">
    <property type="entry name" value="YVTN repeat-like/Quinoprotein amine dehydrogenase"/>
    <property type="match status" value="2"/>
</dbReference>
<dbReference type="PANTHER" id="PTHR22889:SF0">
    <property type="entry name" value="WD REPEAT-CONTAINING PROTEIN 89"/>
    <property type="match status" value="1"/>
</dbReference>
<reference evidence="6 7" key="1">
    <citation type="journal article" date="2014" name="Nat. Commun.">
        <title>Molecular traces of alternative social organization in a termite genome.</title>
        <authorList>
            <person name="Terrapon N."/>
            <person name="Li C."/>
            <person name="Robertson H.M."/>
            <person name="Ji L."/>
            <person name="Meng X."/>
            <person name="Booth W."/>
            <person name="Chen Z."/>
            <person name="Childers C.P."/>
            <person name="Glastad K.M."/>
            <person name="Gokhale K."/>
            <person name="Gowin J."/>
            <person name="Gronenberg W."/>
            <person name="Hermansen R.A."/>
            <person name="Hu H."/>
            <person name="Hunt B.G."/>
            <person name="Huylmans A.K."/>
            <person name="Khalil S.M."/>
            <person name="Mitchell R.D."/>
            <person name="Munoz-Torres M.C."/>
            <person name="Mustard J.A."/>
            <person name="Pan H."/>
            <person name="Reese J.T."/>
            <person name="Scharf M.E."/>
            <person name="Sun F."/>
            <person name="Vogel H."/>
            <person name="Xiao J."/>
            <person name="Yang W."/>
            <person name="Yang Z."/>
            <person name="Yang Z."/>
            <person name="Zhou J."/>
            <person name="Zhu J."/>
            <person name="Brent C.S."/>
            <person name="Elsik C.G."/>
            <person name="Goodisman M.A."/>
            <person name="Liberles D.A."/>
            <person name="Roe R.M."/>
            <person name="Vargo E.L."/>
            <person name="Vilcinskas A."/>
            <person name="Wang J."/>
            <person name="Bornberg-Bauer E."/>
            <person name="Korb J."/>
            <person name="Zhang G."/>
            <person name="Liebig J."/>
        </authorList>
    </citation>
    <scope>NUCLEOTIDE SEQUENCE [LARGE SCALE GENOMIC DNA]</scope>
    <source>
        <tissue evidence="6">Whole organism</tissue>
    </source>
</reference>
<name>A0A067R1D1_ZOONE</name>
<feature type="compositionally biased region" description="Basic residues" evidence="5">
    <location>
        <begin position="398"/>
        <end position="411"/>
    </location>
</feature>